<dbReference type="PANTHER" id="PTHR11215">
    <property type="entry name" value="METAL DEPENDENT HYDROLASE - RELATED"/>
    <property type="match status" value="1"/>
</dbReference>
<name>A0A1Y0CWT6_9GAMM</name>
<protein>
    <submittedName>
        <fullName evidence="2">Metal-dependent hydrolase</fullName>
    </submittedName>
</protein>
<dbReference type="GO" id="GO:0005737">
    <property type="term" value="C:cytoplasm"/>
    <property type="evidence" value="ECO:0007669"/>
    <property type="project" value="TreeGrafter"/>
</dbReference>
<keyword evidence="3" id="KW-1185">Reference proteome</keyword>
<dbReference type="KEGG" id="ocm:CBP12_03485"/>
<comment type="similarity">
    <text evidence="1">Belongs to the MYG1 family.</text>
</comment>
<evidence type="ECO:0000313" key="2">
    <source>
        <dbReference type="EMBL" id="ART79325.1"/>
    </source>
</evidence>
<dbReference type="OrthoDB" id="183622at2"/>
<dbReference type="RefSeq" id="WP_086962997.1">
    <property type="nucleotide sequence ID" value="NZ_CP021376.1"/>
</dbReference>
<sequence>MTITIVTHSGKFHADDVFSVAALTQLFPDAKVVRTRDAKLIAAGDIVVDVGQEYDAAKGRFDHHQRHGAGERDNGIPYSSFGLVWRHFGLDICQGSQPLWQALDTELVSVIDAIDCGYTGQGRITGEGERGVSLSQTIGLFNPTWQEPAEFDSCFKQAVTFASQILTRFIASHQAKLNAYQQVVQAIEQAEDPRIVVLEQYLPWKQAIHEQGEQALYVIYPSPALQWMIQAVAVTPDSFTNKKSLPASWAGLTEEELQQVTGVSDARFCHNGRFIAAAASLAGALSLAELALK</sequence>
<gene>
    <name evidence="2" type="ORF">CBP12_03485</name>
</gene>
<dbReference type="AlphaFoldDB" id="A0A1Y0CWT6"/>
<dbReference type="EMBL" id="CP021376">
    <property type="protein sequence ID" value="ART79325.1"/>
    <property type="molecule type" value="Genomic_DNA"/>
</dbReference>
<dbReference type="Proteomes" id="UP000243793">
    <property type="component" value="Chromosome"/>
</dbReference>
<evidence type="ECO:0000256" key="1">
    <source>
        <dbReference type="ARBA" id="ARBA00010105"/>
    </source>
</evidence>
<dbReference type="Pfam" id="PF03690">
    <property type="entry name" value="MYG1_exonuc"/>
    <property type="match status" value="1"/>
</dbReference>
<proteinExistence type="inferred from homology"/>
<dbReference type="GO" id="GO:0016787">
    <property type="term" value="F:hydrolase activity"/>
    <property type="evidence" value="ECO:0007669"/>
    <property type="project" value="UniProtKB-KW"/>
</dbReference>
<keyword evidence="2" id="KW-0378">Hydrolase</keyword>
<evidence type="ECO:0000313" key="3">
    <source>
        <dbReference type="Proteomes" id="UP000243793"/>
    </source>
</evidence>
<organism evidence="2 3">
    <name type="scientific">Oceanisphaera avium</name>
    <dbReference type="NCBI Taxonomy" id="1903694"/>
    <lineage>
        <taxon>Bacteria</taxon>
        <taxon>Pseudomonadati</taxon>
        <taxon>Pseudomonadota</taxon>
        <taxon>Gammaproteobacteria</taxon>
        <taxon>Aeromonadales</taxon>
        <taxon>Aeromonadaceae</taxon>
        <taxon>Oceanisphaera</taxon>
    </lineage>
</organism>
<accession>A0A1Y0CWT6</accession>
<dbReference type="PANTHER" id="PTHR11215:SF1">
    <property type="entry name" value="MYG1 EXONUCLEASE"/>
    <property type="match status" value="1"/>
</dbReference>
<reference evidence="3" key="1">
    <citation type="submission" date="2017-05" db="EMBL/GenBank/DDBJ databases">
        <authorList>
            <person name="Sung H."/>
        </authorList>
    </citation>
    <scope>NUCLEOTIDE SEQUENCE [LARGE SCALE GENOMIC DNA]</scope>
    <source>
        <strain evidence="3">AMac2203</strain>
    </source>
</reference>
<dbReference type="InterPro" id="IPR003226">
    <property type="entry name" value="MYG1_exonuclease"/>
</dbReference>